<keyword evidence="1" id="KW-0812">Transmembrane</keyword>
<feature type="transmembrane region" description="Helical" evidence="1">
    <location>
        <begin position="102"/>
        <end position="121"/>
    </location>
</feature>
<comment type="caution">
    <text evidence="3">The sequence shown here is derived from an EMBL/GenBank/DDBJ whole genome shotgun (WGS) entry which is preliminary data.</text>
</comment>
<dbReference type="AlphaFoldDB" id="A0A4R0VQC4"/>
<proteinExistence type="predicted"/>
<feature type="transmembrane region" description="Helical" evidence="1">
    <location>
        <begin position="141"/>
        <end position="159"/>
    </location>
</feature>
<evidence type="ECO:0008006" key="6">
    <source>
        <dbReference type="Google" id="ProtNLM"/>
    </source>
</evidence>
<feature type="transmembrane region" description="Helical" evidence="1">
    <location>
        <begin position="38"/>
        <end position="57"/>
    </location>
</feature>
<dbReference type="RefSeq" id="WP_131202968.1">
    <property type="nucleotide sequence ID" value="NZ_CP062949.1"/>
</dbReference>
<evidence type="ECO:0000256" key="1">
    <source>
        <dbReference type="SAM" id="Phobius"/>
    </source>
</evidence>
<keyword evidence="1" id="KW-0472">Membrane</keyword>
<evidence type="ECO:0000313" key="2">
    <source>
        <dbReference type="EMBL" id="TCD76771.1"/>
    </source>
</evidence>
<protein>
    <recommendedName>
        <fullName evidence="6">Acyltransferase 3 domain-containing protein</fullName>
    </recommendedName>
</protein>
<name>A0A4R0VQC4_BIFLL</name>
<dbReference type="EMBL" id="SHTI01000032">
    <property type="protein sequence ID" value="TCF68280.1"/>
    <property type="molecule type" value="Genomic_DNA"/>
</dbReference>
<keyword evidence="1" id="KW-1133">Transmembrane helix</keyword>
<evidence type="ECO:0000313" key="4">
    <source>
        <dbReference type="Proteomes" id="UP000292729"/>
    </source>
</evidence>
<organism evidence="3 4">
    <name type="scientific">Bifidobacterium longum subsp. longum</name>
    <dbReference type="NCBI Taxonomy" id="1679"/>
    <lineage>
        <taxon>Bacteria</taxon>
        <taxon>Bacillati</taxon>
        <taxon>Actinomycetota</taxon>
        <taxon>Actinomycetes</taxon>
        <taxon>Bifidobacteriales</taxon>
        <taxon>Bifidobacteriaceae</taxon>
        <taxon>Bifidobacterium</taxon>
    </lineage>
</organism>
<dbReference type="EMBL" id="SHPO01000028">
    <property type="protein sequence ID" value="TCD76771.1"/>
    <property type="molecule type" value="Genomic_DNA"/>
</dbReference>
<reference evidence="4 5" key="1">
    <citation type="journal article" date="2018" name="Sci. Rep.">
        <title>Genomic diversity and distribution of Bifidobacterium longum subsp. longum across the human lifespan.</title>
        <authorList>
            <person name="Odamaki T."/>
            <person name="Bottacini F."/>
            <person name="Kato K."/>
            <person name="Mitsuyama E."/>
            <person name="Yoshida K."/>
            <person name="Horigome A."/>
            <person name="Xiao J.Z."/>
            <person name="van Sinderen D."/>
        </authorList>
    </citation>
    <scope>NUCLEOTIDE SEQUENCE [LARGE SCALE GENOMIC DNA]</scope>
    <source>
        <strain evidence="2 5">MCC10004</strain>
        <strain evidence="3 4">MCC10119</strain>
    </source>
</reference>
<dbReference type="Proteomes" id="UP000292729">
    <property type="component" value="Unassembled WGS sequence"/>
</dbReference>
<gene>
    <name evidence="2" type="ORF">MCC10004_1846</name>
    <name evidence="3" type="ORF">MCC10119_1762</name>
</gene>
<evidence type="ECO:0000313" key="3">
    <source>
        <dbReference type="EMBL" id="TCF68280.1"/>
    </source>
</evidence>
<sequence>MIGGDGINDESNKTAPPPYWFILISYYRWYMRPFSKKFCVGLVIAGIALNVLYWLAAETLHLCTGKFLLPSDFIFDYWKLPSMMIGFVMFLLFEKHHFSSKVVNWIAGSAFGVYLIHYHPVCHELWSTYLPVKNLIRLSHPILNGMACIAGIFLCCLLLDMARHVIFALTIDKHKGAFFDKLYAYAEKRKIMSILKATNTAITNL</sequence>
<feature type="transmembrane region" description="Helical" evidence="1">
    <location>
        <begin position="77"/>
        <end position="93"/>
    </location>
</feature>
<accession>A0A4R0VQC4</accession>
<dbReference type="Proteomes" id="UP000293475">
    <property type="component" value="Unassembled WGS sequence"/>
</dbReference>
<reference evidence="3" key="2">
    <citation type="submission" date="2019-02" db="EMBL/GenBank/DDBJ databases">
        <authorList>
            <person name="Odamaki T."/>
        </authorList>
    </citation>
    <scope>NUCLEOTIDE SEQUENCE</scope>
    <source>
        <strain evidence="2">MCC10004</strain>
        <strain evidence="3">MCC10119</strain>
    </source>
</reference>
<evidence type="ECO:0000313" key="5">
    <source>
        <dbReference type="Proteomes" id="UP000293475"/>
    </source>
</evidence>